<dbReference type="EMBL" id="JBHUEQ010000004">
    <property type="protein sequence ID" value="MFD1744491.1"/>
    <property type="molecule type" value="Genomic_DNA"/>
</dbReference>
<organism evidence="1 2">
    <name type="scientific">Rhizobium helianthi</name>
    <dbReference type="NCBI Taxonomy" id="1132695"/>
    <lineage>
        <taxon>Bacteria</taxon>
        <taxon>Pseudomonadati</taxon>
        <taxon>Pseudomonadota</taxon>
        <taxon>Alphaproteobacteria</taxon>
        <taxon>Hyphomicrobiales</taxon>
        <taxon>Rhizobiaceae</taxon>
        <taxon>Rhizobium/Agrobacterium group</taxon>
        <taxon>Rhizobium</taxon>
    </lineage>
</organism>
<evidence type="ECO:0000313" key="1">
    <source>
        <dbReference type="EMBL" id="MFD1744491.1"/>
    </source>
</evidence>
<proteinExistence type="predicted"/>
<accession>A0ABW4M1Q6</accession>
<evidence type="ECO:0000313" key="2">
    <source>
        <dbReference type="Proteomes" id="UP001597322"/>
    </source>
</evidence>
<gene>
    <name evidence="1" type="ORF">ACFSE1_03360</name>
</gene>
<reference evidence="2" key="1">
    <citation type="journal article" date="2019" name="Int. J. Syst. Evol. Microbiol.">
        <title>The Global Catalogue of Microorganisms (GCM) 10K type strain sequencing project: providing services to taxonomists for standard genome sequencing and annotation.</title>
        <authorList>
            <consortium name="The Broad Institute Genomics Platform"/>
            <consortium name="The Broad Institute Genome Sequencing Center for Infectious Disease"/>
            <person name="Wu L."/>
            <person name="Ma J."/>
        </authorList>
    </citation>
    <scope>NUCLEOTIDE SEQUENCE [LARGE SCALE GENOMIC DNA]</scope>
    <source>
        <strain evidence="2">CG52</strain>
    </source>
</reference>
<name>A0ABW4M1Q6_9HYPH</name>
<evidence type="ECO:0008006" key="3">
    <source>
        <dbReference type="Google" id="ProtNLM"/>
    </source>
</evidence>
<comment type="caution">
    <text evidence="1">The sequence shown here is derived from an EMBL/GenBank/DDBJ whole genome shotgun (WGS) entry which is preliminary data.</text>
</comment>
<sequence>MDLNGQETLRLSLGEDLGLRKASEHHEKLIDALQSHSSIIIEFPDNHQADVSTVQLIESARIFASTCGKKLKLAKPASGSLLSVLERGGFLTNTTPEDSNFWMHNGE</sequence>
<dbReference type="RefSeq" id="WP_377396600.1">
    <property type="nucleotide sequence ID" value="NZ_JBHUEQ010000004.1"/>
</dbReference>
<keyword evidence="2" id="KW-1185">Reference proteome</keyword>
<dbReference type="Proteomes" id="UP001597322">
    <property type="component" value="Unassembled WGS sequence"/>
</dbReference>
<protein>
    <recommendedName>
        <fullName evidence="3">STAS domain-containing protein</fullName>
    </recommendedName>
</protein>